<evidence type="ECO:0000313" key="4">
    <source>
        <dbReference type="EMBL" id="WAH39348.1"/>
    </source>
</evidence>
<dbReference type="InterPro" id="IPR011234">
    <property type="entry name" value="Fumarylacetoacetase-like_C"/>
</dbReference>
<evidence type="ECO:0000256" key="1">
    <source>
        <dbReference type="ARBA" id="ARBA00010211"/>
    </source>
</evidence>
<dbReference type="RefSeq" id="WP_268047066.1">
    <property type="nucleotide sequence ID" value="NZ_CP104065.1"/>
</dbReference>
<organism evidence="4 5">
    <name type="scientific">Alicyclobacillus dauci</name>
    <dbReference type="NCBI Taxonomy" id="1475485"/>
    <lineage>
        <taxon>Bacteria</taxon>
        <taxon>Bacillati</taxon>
        <taxon>Bacillota</taxon>
        <taxon>Bacilli</taxon>
        <taxon>Bacillales</taxon>
        <taxon>Alicyclobacillaceae</taxon>
        <taxon>Alicyclobacillus</taxon>
    </lineage>
</organism>
<dbReference type="Pfam" id="PF01557">
    <property type="entry name" value="FAA_hydrolase"/>
    <property type="match status" value="1"/>
</dbReference>
<dbReference type="SUPFAM" id="SSF56529">
    <property type="entry name" value="FAH"/>
    <property type="match status" value="1"/>
</dbReference>
<comment type="similarity">
    <text evidence="1">Belongs to the FAH family.</text>
</comment>
<dbReference type="Gene3D" id="3.90.850.10">
    <property type="entry name" value="Fumarylacetoacetase-like, C-terminal domain"/>
    <property type="match status" value="1"/>
</dbReference>
<gene>
    <name evidence="4" type="ORF">NZD86_23565</name>
</gene>
<evidence type="ECO:0000259" key="3">
    <source>
        <dbReference type="Pfam" id="PF01557"/>
    </source>
</evidence>
<keyword evidence="2" id="KW-0479">Metal-binding</keyword>
<evidence type="ECO:0000256" key="2">
    <source>
        <dbReference type="ARBA" id="ARBA00022723"/>
    </source>
</evidence>
<accession>A0ABY6ZA01</accession>
<dbReference type="InterPro" id="IPR051121">
    <property type="entry name" value="FAH"/>
</dbReference>
<proteinExistence type="inferred from homology"/>
<sequence length="308" mass="33684">MKFVTFQDGHGTSLGVIDQDEIVNLTAWRDVVQDVMPEITRDLPELYSVGDLVDAGDSGLEFARFVLENQSSMGTVLRRSLADVRLLPPILKPRKNIFCLGKNYVKHAMEFEGTEDQAKAVPKYPIIFSKTPTTVVGPNDPIDSHRDVTQALDYEAEIGVIIGKTGTAIRPEEALDYIFGFVLINDVTARDLQAAHSQWLRGKSLDTFCPMGPYVVHKSAIDDISKIEIGCRVNGEVRQHNVSGNMIFDIPTTLAVLSNGMTLEKGDIIATGTPEGVGIGFHPPKYLVPGDEVTIFSAQLGELTNVVS</sequence>
<dbReference type="PANTHER" id="PTHR42796">
    <property type="entry name" value="FUMARYLACETOACETATE HYDROLASE DOMAIN-CONTAINING PROTEIN 2A-RELATED"/>
    <property type="match status" value="1"/>
</dbReference>
<geneLocation type="plasmid" evidence="4 5">
    <name>unnamed1</name>
</geneLocation>
<dbReference type="InterPro" id="IPR036663">
    <property type="entry name" value="Fumarylacetoacetase_C_sf"/>
</dbReference>
<keyword evidence="5" id="KW-1185">Reference proteome</keyword>
<dbReference type="Proteomes" id="UP001164803">
    <property type="component" value="Plasmid unnamed1"/>
</dbReference>
<protein>
    <submittedName>
        <fullName evidence="4">Fumarylacetoacetate hydrolase family protein</fullName>
    </submittedName>
</protein>
<dbReference type="GO" id="GO:0016787">
    <property type="term" value="F:hydrolase activity"/>
    <property type="evidence" value="ECO:0007669"/>
    <property type="project" value="UniProtKB-KW"/>
</dbReference>
<dbReference type="PANTHER" id="PTHR42796:SF4">
    <property type="entry name" value="FUMARYLACETOACETATE HYDROLASE DOMAIN-CONTAINING PROTEIN 2A"/>
    <property type="match status" value="1"/>
</dbReference>
<keyword evidence="4" id="KW-0614">Plasmid</keyword>
<feature type="domain" description="Fumarylacetoacetase-like C-terminal" evidence="3">
    <location>
        <begin position="97"/>
        <end position="307"/>
    </location>
</feature>
<dbReference type="EMBL" id="CP104065">
    <property type="protein sequence ID" value="WAH39348.1"/>
    <property type="molecule type" value="Genomic_DNA"/>
</dbReference>
<evidence type="ECO:0000313" key="5">
    <source>
        <dbReference type="Proteomes" id="UP001164803"/>
    </source>
</evidence>
<reference evidence="4" key="1">
    <citation type="submission" date="2022-08" db="EMBL/GenBank/DDBJ databases">
        <title>Alicyclobacillus dauci DSM2870, complete genome.</title>
        <authorList>
            <person name="Wang Q."/>
            <person name="Cai R."/>
            <person name="Wang Z."/>
        </authorList>
    </citation>
    <scope>NUCLEOTIDE SEQUENCE</scope>
    <source>
        <strain evidence="4">DSM 28700</strain>
        <plasmid evidence="4">unnamed1</plasmid>
    </source>
</reference>
<name>A0ABY6ZA01_9BACL</name>
<keyword evidence="4" id="KW-0378">Hydrolase</keyword>